<dbReference type="OrthoDB" id="7395641at2759"/>
<protein>
    <recommendedName>
        <fullName evidence="5">Endonuclease-reverse transcriptase</fullName>
    </recommendedName>
</protein>
<feature type="compositionally biased region" description="Polar residues" evidence="2">
    <location>
        <begin position="204"/>
        <end position="229"/>
    </location>
</feature>
<dbReference type="EMBL" id="CADEBC010000486">
    <property type="protein sequence ID" value="CAB3236321.1"/>
    <property type="molecule type" value="Genomic_DNA"/>
</dbReference>
<dbReference type="Gene3D" id="3.30.70.1820">
    <property type="entry name" value="L1 transposable element, RRM domain"/>
    <property type="match status" value="1"/>
</dbReference>
<evidence type="ECO:0000313" key="3">
    <source>
        <dbReference type="EMBL" id="CAB3236321.1"/>
    </source>
</evidence>
<dbReference type="Proteomes" id="UP000494106">
    <property type="component" value="Unassembled WGS sequence"/>
</dbReference>
<evidence type="ECO:0000256" key="2">
    <source>
        <dbReference type="SAM" id="MobiDB-lite"/>
    </source>
</evidence>
<feature type="coiled-coil region" evidence="1">
    <location>
        <begin position="25"/>
        <end position="66"/>
    </location>
</feature>
<sequence>MEKQMEILLSKINEKFNEQTTILTTEITKNVMEALDKKMKMLKEENDNLKTKVTNLEKKITFLEKEKRMSNLVIFGIEEKGKSEIELVDYVKEIIAESGTHLDSQEISYIKRIGTQSDKNRPVKISLTTTWKKHLILRNKRNLPANVYIKEDFPKEILEIRKQLQPKMQEERENGNIAFIKYDKLIVKKPGTTYREKRKREFSGSPTTPSQKKLSMKNTANGKTSQSATREVIKPSILSYVARERSASTSELPKNK</sequence>
<organism evidence="3 4">
    <name type="scientific">Arctia plantaginis</name>
    <name type="common">Wood tiger moth</name>
    <name type="synonym">Phalaena plantaginis</name>
    <dbReference type="NCBI Taxonomy" id="874455"/>
    <lineage>
        <taxon>Eukaryota</taxon>
        <taxon>Metazoa</taxon>
        <taxon>Ecdysozoa</taxon>
        <taxon>Arthropoda</taxon>
        <taxon>Hexapoda</taxon>
        <taxon>Insecta</taxon>
        <taxon>Pterygota</taxon>
        <taxon>Neoptera</taxon>
        <taxon>Endopterygota</taxon>
        <taxon>Lepidoptera</taxon>
        <taxon>Glossata</taxon>
        <taxon>Ditrysia</taxon>
        <taxon>Noctuoidea</taxon>
        <taxon>Erebidae</taxon>
        <taxon>Arctiinae</taxon>
        <taxon>Arctia</taxon>
    </lineage>
</organism>
<evidence type="ECO:0008006" key="5">
    <source>
        <dbReference type="Google" id="ProtNLM"/>
    </source>
</evidence>
<reference evidence="3 4" key="1">
    <citation type="submission" date="2020-04" db="EMBL/GenBank/DDBJ databases">
        <authorList>
            <person name="Wallbank WR R."/>
            <person name="Pardo Diaz C."/>
            <person name="Kozak K."/>
            <person name="Martin S."/>
            <person name="Jiggins C."/>
            <person name="Moest M."/>
            <person name="Warren A I."/>
            <person name="Byers J.R.P. K."/>
            <person name="Montejo-Kovacevich G."/>
            <person name="Yen C E."/>
        </authorList>
    </citation>
    <scope>NUCLEOTIDE SEQUENCE [LARGE SCALE GENOMIC DNA]</scope>
</reference>
<dbReference type="AlphaFoldDB" id="A0A8S0ZVQ6"/>
<accession>A0A8S0ZVQ6</accession>
<feature type="region of interest" description="Disordered" evidence="2">
    <location>
        <begin position="194"/>
        <end position="231"/>
    </location>
</feature>
<keyword evidence="4" id="KW-1185">Reference proteome</keyword>
<gene>
    <name evidence="3" type="ORF">APLA_LOCUS6478</name>
</gene>
<keyword evidence="1" id="KW-0175">Coiled coil</keyword>
<evidence type="ECO:0000256" key="1">
    <source>
        <dbReference type="SAM" id="Coils"/>
    </source>
</evidence>
<evidence type="ECO:0000313" key="4">
    <source>
        <dbReference type="Proteomes" id="UP000494106"/>
    </source>
</evidence>
<proteinExistence type="predicted"/>
<name>A0A8S0ZVQ6_ARCPL</name>
<comment type="caution">
    <text evidence="3">The sequence shown here is derived from an EMBL/GenBank/DDBJ whole genome shotgun (WGS) entry which is preliminary data.</text>
</comment>